<evidence type="ECO:0000256" key="2">
    <source>
        <dbReference type="ARBA" id="ARBA00008098"/>
    </source>
</evidence>
<protein>
    <submittedName>
        <fullName evidence="5">Odorant-binding protein 11</fullName>
    </submittedName>
</protein>
<sequence>MEECSQELGLPLPPGPPPADGAGPPKPPSPTHRACMEQCIFNKQGLLTSDMQLNPEAIMKKETENFGSDAIWGPIVQAAVQSCIETAPSMVPADGQCKSGASELRRCIMRTVYLNCPSNLMSQSDSCNAERALLEQCPNLHPHPPRPGN</sequence>
<dbReference type="PANTHER" id="PTHR21066">
    <property type="entry name" value="ODORANT-BINDING PROTEIN 59A-RELATED"/>
    <property type="match status" value="1"/>
</dbReference>
<name>A0A3G2GRS3_9HEMI</name>
<proteinExistence type="evidence at transcript level"/>
<evidence type="ECO:0000256" key="4">
    <source>
        <dbReference type="SAM" id="MobiDB-lite"/>
    </source>
</evidence>
<comment type="subcellular location">
    <subcellularLocation>
        <location evidence="1">Secreted</location>
    </subcellularLocation>
</comment>
<dbReference type="Gene3D" id="1.10.238.270">
    <property type="match status" value="1"/>
</dbReference>
<keyword evidence="3" id="KW-0964">Secreted</keyword>
<evidence type="ECO:0000313" key="5">
    <source>
        <dbReference type="EMBL" id="AYN07352.1"/>
    </source>
</evidence>
<evidence type="ECO:0000256" key="3">
    <source>
        <dbReference type="ARBA" id="ARBA00022525"/>
    </source>
</evidence>
<dbReference type="InterPro" id="IPR006170">
    <property type="entry name" value="PBP/GOBP"/>
</dbReference>
<dbReference type="AlphaFoldDB" id="A0A3G2GRS3"/>
<feature type="region of interest" description="Disordered" evidence="4">
    <location>
        <begin position="1"/>
        <end position="33"/>
    </location>
</feature>
<dbReference type="InterPro" id="IPR052295">
    <property type="entry name" value="Odorant-binding_protein"/>
</dbReference>
<evidence type="ECO:0000256" key="1">
    <source>
        <dbReference type="ARBA" id="ARBA00004613"/>
    </source>
</evidence>
<organism evidence="5">
    <name type="scientific">Yemma signatus</name>
    <dbReference type="NCBI Taxonomy" id="300820"/>
    <lineage>
        <taxon>Eukaryota</taxon>
        <taxon>Metazoa</taxon>
        <taxon>Ecdysozoa</taxon>
        <taxon>Arthropoda</taxon>
        <taxon>Hexapoda</taxon>
        <taxon>Insecta</taxon>
        <taxon>Pterygota</taxon>
        <taxon>Neoptera</taxon>
        <taxon>Paraneoptera</taxon>
        <taxon>Hemiptera</taxon>
        <taxon>Heteroptera</taxon>
        <taxon>Panheteroptera</taxon>
        <taxon>Pentatomomorpha</taxon>
        <taxon>Lygaeoidea</taxon>
        <taxon>Berytidae</taxon>
        <taxon>Yemma</taxon>
    </lineage>
</organism>
<feature type="compositionally biased region" description="Pro residues" evidence="4">
    <location>
        <begin position="11"/>
        <end position="30"/>
    </location>
</feature>
<dbReference type="EMBL" id="MG719268">
    <property type="protein sequence ID" value="AYN07352.1"/>
    <property type="molecule type" value="mRNA"/>
</dbReference>
<reference evidence="5" key="1">
    <citation type="submission" date="2017-12" db="EMBL/GenBank/DDBJ databases">
        <authorList>
            <person name="Song Y."/>
        </authorList>
    </citation>
    <scope>NUCLEOTIDE SEQUENCE</scope>
    <source>
        <tissue evidence="5">Antennae</tissue>
    </source>
</reference>
<dbReference type="InterPro" id="IPR036728">
    <property type="entry name" value="PBP_GOBP_sf"/>
</dbReference>
<dbReference type="GO" id="GO:0005549">
    <property type="term" value="F:odorant binding"/>
    <property type="evidence" value="ECO:0007669"/>
    <property type="project" value="InterPro"/>
</dbReference>
<dbReference type="Pfam" id="PF01395">
    <property type="entry name" value="PBP_GOBP"/>
    <property type="match status" value="1"/>
</dbReference>
<comment type="similarity">
    <text evidence="2">Belongs to the PBP/GOBP family.</text>
</comment>
<gene>
    <name evidence="5" type="primary">OBP11</name>
</gene>
<dbReference type="PANTHER" id="PTHR21066:SF3">
    <property type="entry name" value="IP02236P"/>
    <property type="match status" value="1"/>
</dbReference>
<dbReference type="GO" id="GO:0005576">
    <property type="term" value="C:extracellular region"/>
    <property type="evidence" value="ECO:0007669"/>
    <property type="project" value="UniProtKB-SubCell"/>
</dbReference>
<accession>A0A3G2GRS3</accession>
<dbReference type="SUPFAM" id="SSF47565">
    <property type="entry name" value="Insect pheromone/odorant-binding proteins"/>
    <property type="match status" value="1"/>
</dbReference>